<evidence type="ECO:0000313" key="2">
    <source>
        <dbReference type="Proteomes" id="UP000501726"/>
    </source>
</evidence>
<dbReference type="Proteomes" id="UP000501726">
    <property type="component" value="Chromosome"/>
</dbReference>
<evidence type="ECO:0000313" key="1">
    <source>
        <dbReference type="EMBL" id="BBP46284.1"/>
    </source>
</evidence>
<dbReference type="KEGG" id="tse:THMIRHAS_16570"/>
<dbReference type="AlphaFoldDB" id="A0A6F8PWA4"/>
<reference evidence="2" key="1">
    <citation type="submission" date="2019-11" db="EMBL/GenBank/DDBJ databases">
        <title>Isolation and characterization of two novel species in the genus Thiomicrorhabdus.</title>
        <authorList>
            <person name="Mochizuki J."/>
            <person name="Kojima H."/>
            <person name="Fukui M."/>
        </authorList>
    </citation>
    <scope>NUCLEOTIDE SEQUENCE [LARGE SCALE GENOMIC DNA]</scope>
    <source>
        <strain evidence="2">aks77</strain>
    </source>
</reference>
<sequence>MNLCESQFVVRPDGDGKFSVWFDGRCIAANLSEAVAKKLVADIVFYLTAKELAEIIRKYLNEEEIYRIENEIFQRISEEIDACYDNLLGR</sequence>
<dbReference type="EMBL" id="AP021889">
    <property type="protein sequence ID" value="BBP46284.1"/>
    <property type="molecule type" value="Genomic_DNA"/>
</dbReference>
<protein>
    <submittedName>
        <fullName evidence="1">Uncharacterized protein</fullName>
    </submittedName>
</protein>
<organism evidence="1 2">
    <name type="scientific">Thiosulfatimonas sediminis</name>
    <dbReference type="NCBI Taxonomy" id="2675054"/>
    <lineage>
        <taxon>Bacteria</taxon>
        <taxon>Pseudomonadati</taxon>
        <taxon>Pseudomonadota</taxon>
        <taxon>Gammaproteobacteria</taxon>
        <taxon>Thiotrichales</taxon>
        <taxon>Piscirickettsiaceae</taxon>
        <taxon>Thiosulfatimonas</taxon>
    </lineage>
</organism>
<dbReference type="RefSeq" id="WP_173272753.1">
    <property type="nucleotide sequence ID" value="NZ_AP021889.1"/>
</dbReference>
<gene>
    <name evidence="1" type="ORF">THMIRHAS_16570</name>
</gene>
<name>A0A6F8PWA4_9GAMM</name>
<proteinExistence type="predicted"/>
<accession>A0A6F8PWA4</accession>
<keyword evidence="2" id="KW-1185">Reference proteome</keyword>